<dbReference type="InterPro" id="IPR029058">
    <property type="entry name" value="AB_hydrolase_fold"/>
</dbReference>
<protein>
    <submittedName>
        <fullName evidence="1">Alpha/beta hydrolase-fold protein</fullName>
    </submittedName>
</protein>
<dbReference type="SUPFAM" id="SSF53474">
    <property type="entry name" value="alpha/beta-Hydrolases"/>
    <property type="match status" value="1"/>
</dbReference>
<proteinExistence type="predicted"/>
<dbReference type="RefSeq" id="WP_279652567.1">
    <property type="nucleotide sequence ID" value="NZ_CP122539.1"/>
</dbReference>
<name>A0ABY8L5L5_9FLAO</name>
<accession>A0ABY8L5L5</accession>
<dbReference type="EMBL" id="CP122539">
    <property type="protein sequence ID" value="WGH76704.1"/>
    <property type="molecule type" value="Genomic_DNA"/>
</dbReference>
<evidence type="ECO:0000313" key="2">
    <source>
        <dbReference type="Proteomes" id="UP001232001"/>
    </source>
</evidence>
<gene>
    <name evidence="1" type="ORF">P8625_05990</name>
</gene>
<dbReference type="Proteomes" id="UP001232001">
    <property type="component" value="Chromosome"/>
</dbReference>
<reference evidence="1 2" key="1">
    <citation type="submission" date="2023-04" db="EMBL/GenBank/DDBJ databases">
        <title>Tenacibaculum tangerinum sp. nov., isolated from sea tidal flat of South Korea.</title>
        <authorList>
            <person name="Lee S.H."/>
            <person name="Kim J.-J."/>
        </authorList>
    </citation>
    <scope>NUCLEOTIDE SEQUENCE [LARGE SCALE GENOMIC DNA]</scope>
    <source>
        <strain evidence="1 2">GRR-S3-23</strain>
    </source>
</reference>
<dbReference type="Gene3D" id="3.40.50.1820">
    <property type="entry name" value="alpha/beta hydrolase"/>
    <property type="match status" value="1"/>
</dbReference>
<dbReference type="Pfam" id="PF00756">
    <property type="entry name" value="Esterase"/>
    <property type="match status" value="1"/>
</dbReference>
<evidence type="ECO:0000313" key="1">
    <source>
        <dbReference type="EMBL" id="WGH76704.1"/>
    </source>
</evidence>
<sequence>MKIAILLLLFSISSITYGQKIDTLTFYSKAFQEERTVYLHKPEFYKYKSDSVKLPVIYLLDGQHEWFVNPILSDIKYLQYTHEIPNAIVAVVPHKNRNKECGIVDLKSELPLDAFITNELDKELLKKYNPSDIKVIIGHSFSASFSLYSYYNHPDYYTSVIANTPLDELELLVSSFQGNNKIEKSKISISIGGISGNKDYYHRKKYNELKEKHPDFFNSINIFEADYSAHNAVPIVSTSTLLTRVFQNFRDRYTHIAKVNEEYKLISVPETPENEVEKVISASKIGASFYPPELAEINGIASRYWNSDYNDITTEIYKLGIRYYPNYFEFYLSLYELTRDKDKEESREYLEKAESLLNRIESDWEGKKAIIEEIKAEKIKNGW</sequence>
<dbReference type="GO" id="GO:0016787">
    <property type="term" value="F:hydrolase activity"/>
    <property type="evidence" value="ECO:0007669"/>
    <property type="project" value="UniProtKB-KW"/>
</dbReference>
<dbReference type="InterPro" id="IPR000801">
    <property type="entry name" value="Esterase-like"/>
</dbReference>
<organism evidence="1 2">
    <name type="scientific">Tenacibaculum tangerinum</name>
    <dbReference type="NCBI Taxonomy" id="3038772"/>
    <lineage>
        <taxon>Bacteria</taxon>
        <taxon>Pseudomonadati</taxon>
        <taxon>Bacteroidota</taxon>
        <taxon>Flavobacteriia</taxon>
        <taxon>Flavobacteriales</taxon>
        <taxon>Flavobacteriaceae</taxon>
        <taxon>Tenacibaculum</taxon>
    </lineage>
</organism>
<keyword evidence="2" id="KW-1185">Reference proteome</keyword>
<keyword evidence="1" id="KW-0378">Hydrolase</keyword>